<gene>
    <name evidence="2" type="ORF">PY649_34060</name>
</gene>
<dbReference type="Proteomes" id="UP001172645">
    <property type="component" value="Unassembled WGS sequence"/>
</dbReference>
<protein>
    <submittedName>
        <fullName evidence="2">DsbA family protein</fullName>
    </submittedName>
</protein>
<evidence type="ECO:0000313" key="3">
    <source>
        <dbReference type="Proteomes" id="UP001172645"/>
    </source>
</evidence>
<evidence type="ECO:0000313" key="2">
    <source>
        <dbReference type="EMBL" id="MDL2403885.1"/>
    </source>
</evidence>
<dbReference type="EMBL" id="JARFYM010000067">
    <property type="protein sequence ID" value="MDL2403885.1"/>
    <property type="molecule type" value="Genomic_DNA"/>
</dbReference>
<comment type="caution">
    <text evidence="2">The sequence shown here is derived from an EMBL/GenBank/DDBJ whole genome shotgun (WGS) entry which is preliminary data.</text>
</comment>
<sequence>MSDTPTTTDPILSATPEVLVRAAADGSLAVHWYDLTCPFCYLGQARTRFLQERGLKVAELPFQAHPDIPAAGIHIGPRSGPMYAKIESDAAAIGLPLNWPPRLPNSRIALAAAEWVRRNKIQSFERVQARLFRAHFADGLDIGNLEVVLRCVVDILDDTEPLRNSLAGGEALEWVNEGEHLGHQMGVAATPSWLIAGKMISGFVPENEFERLIRLTEGMR</sequence>
<dbReference type="InterPro" id="IPR001853">
    <property type="entry name" value="DSBA-like_thioredoxin_dom"/>
</dbReference>
<dbReference type="PANTHER" id="PTHR13887">
    <property type="entry name" value="GLUTATHIONE S-TRANSFERASE KAPPA"/>
    <property type="match status" value="1"/>
</dbReference>
<reference evidence="2" key="1">
    <citation type="submission" date="2023-06" db="EMBL/GenBank/DDBJ databases">
        <title>Phylogenetic Diversity of Rhizobium strains.</title>
        <authorList>
            <person name="Moura F.T."/>
            <person name="Helene L.C.F."/>
            <person name="Hungria M."/>
        </authorList>
    </citation>
    <scope>NUCLEOTIDE SEQUENCE</scope>
    <source>
        <strain evidence="2">CCGE526</strain>
    </source>
</reference>
<dbReference type="Pfam" id="PF01323">
    <property type="entry name" value="DSBA"/>
    <property type="match status" value="1"/>
</dbReference>
<keyword evidence="3" id="KW-1185">Reference proteome</keyword>
<dbReference type="Gene3D" id="3.40.30.10">
    <property type="entry name" value="Glutaredoxin"/>
    <property type="match status" value="1"/>
</dbReference>
<dbReference type="RefSeq" id="WP_285873432.1">
    <property type="nucleotide sequence ID" value="NZ_JARFYM010000067.1"/>
</dbReference>
<proteinExistence type="predicted"/>
<dbReference type="PANTHER" id="PTHR13887:SF41">
    <property type="entry name" value="THIOREDOXIN SUPERFAMILY PROTEIN"/>
    <property type="match status" value="1"/>
</dbReference>
<organism evidence="2 3">
    <name type="scientific">Rhizobium mayense</name>
    <dbReference type="NCBI Taxonomy" id="1312184"/>
    <lineage>
        <taxon>Bacteria</taxon>
        <taxon>Pseudomonadati</taxon>
        <taxon>Pseudomonadota</taxon>
        <taxon>Alphaproteobacteria</taxon>
        <taxon>Hyphomicrobiales</taxon>
        <taxon>Rhizobiaceae</taxon>
        <taxon>Rhizobium/Agrobacterium group</taxon>
        <taxon>Rhizobium</taxon>
    </lineage>
</organism>
<dbReference type="InterPro" id="IPR036249">
    <property type="entry name" value="Thioredoxin-like_sf"/>
</dbReference>
<name>A0ABT7K5I7_9HYPH</name>
<evidence type="ECO:0000259" key="1">
    <source>
        <dbReference type="Pfam" id="PF01323"/>
    </source>
</evidence>
<feature type="domain" description="DSBA-like thioredoxin" evidence="1">
    <location>
        <begin position="32"/>
        <end position="212"/>
    </location>
</feature>
<dbReference type="SUPFAM" id="SSF52833">
    <property type="entry name" value="Thioredoxin-like"/>
    <property type="match status" value="1"/>
</dbReference>
<accession>A0ABT7K5I7</accession>